<comment type="function">
    <text evidence="10">Catalyzes the transfer of an acyl group from acyl-phosphate (acyl-PO(4)) to glycerol-3-phosphate (G3P) to form lysophosphatidic acid (LPA). This enzyme utilizes acyl-phosphate as fatty acyl donor, but not acyl-CoA or acyl-ACP.</text>
</comment>
<evidence type="ECO:0000256" key="5">
    <source>
        <dbReference type="ARBA" id="ARBA00022989"/>
    </source>
</evidence>
<feature type="transmembrane region" description="Helical" evidence="10">
    <location>
        <begin position="91"/>
        <end position="113"/>
    </location>
</feature>
<keyword evidence="2 10" id="KW-0444">Lipid biosynthesis</keyword>
<evidence type="ECO:0000256" key="3">
    <source>
        <dbReference type="ARBA" id="ARBA00022679"/>
    </source>
</evidence>
<keyword evidence="1 10" id="KW-1003">Cell membrane</keyword>
<evidence type="ECO:0000256" key="1">
    <source>
        <dbReference type="ARBA" id="ARBA00022475"/>
    </source>
</evidence>
<dbReference type="PANTHER" id="PTHR30309">
    <property type="entry name" value="INNER MEMBRANE PROTEIN YGIH"/>
    <property type="match status" value="1"/>
</dbReference>
<evidence type="ECO:0000313" key="11">
    <source>
        <dbReference type="EMBL" id="QNU68322.1"/>
    </source>
</evidence>
<comment type="pathway">
    <text evidence="10">Lipid metabolism; phospholipid metabolism.</text>
</comment>
<dbReference type="UniPathway" id="UPA00085"/>
<dbReference type="KEGG" id="rher:EHE19_007920"/>
<keyword evidence="5 10" id="KW-1133">Transmembrane helix</keyword>
<dbReference type="GO" id="GO:0043772">
    <property type="term" value="F:acyl-phosphate glycerol-3-phosphate acyltransferase activity"/>
    <property type="evidence" value="ECO:0007669"/>
    <property type="project" value="UniProtKB-UniRule"/>
</dbReference>
<dbReference type="SMART" id="SM01207">
    <property type="entry name" value="G3P_acyltransf"/>
    <property type="match status" value="1"/>
</dbReference>
<comment type="subunit">
    <text evidence="10">Probably interacts with PlsX.</text>
</comment>
<evidence type="ECO:0000256" key="6">
    <source>
        <dbReference type="ARBA" id="ARBA00023098"/>
    </source>
</evidence>
<feature type="transmembrane region" description="Helical" evidence="10">
    <location>
        <begin position="56"/>
        <end position="79"/>
    </location>
</feature>
<keyword evidence="6 10" id="KW-0443">Lipid metabolism</keyword>
<feature type="transmembrane region" description="Helical" evidence="10">
    <location>
        <begin position="125"/>
        <end position="149"/>
    </location>
</feature>
<keyword evidence="3 10" id="KW-0808">Transferase</keyword>
<keyword evidence="4 10" id="KW-0812">Transmembrane</keyword>
<comment type="catalytic activity">
    <reaction evidence="10">
        <text>an acyl phosphate + sn-glycerol 3-phosphate = a 1-acyl-sn-glycero-3-phosphate + phosphate</text>
        <dbReference type="Rhea" id="RHEA:34075"/>
        <dbReference type="ChEBI" id="CHEBI:43474"/>
        <dbReference type="ChEBI" id="CHEBI:57597"/>
        <dbReference type="ChEBI" id="CHEBI:57970"/>
        <dbReference type="ChEBI" id="CHEBI:59918"/>
        <dbReference type="EC" id="2.3.1.275"/>
    </reaction>
</comment>
<comment type="similarity">
    <text evidence="10">Belongs to the PlsY family.</text>
</comment>
<keyword evidence="11" id="KW-0012">Acyltransferase</keyword>
<keyword evidence="8 10" id="KW-0594">Phospholipid biosynthesis</keyword>
<proteinExistence type="inferred from homology"/>
<dbReference type="RefSeq" id="WP_137696452.1">
    <property type="nucleotide sequence ID" value="NZ_CP061336.1"/>
</dbReference>
<keyword evidence="12" id="KW-1185">Reference proteome</keyword>
<evidence type="ECO:0000256" key="8">
    <source>
        <dbReference type="ARBA" id="ARBA00023209"/>
    </source>
</evidence>
<dbReference type="GO" id="GO:0005886">
    <property type="term" value="C:plasma membrane"/>
    <property type="evidence" value="ECO:0007669"/>
    <property type="project" value="UniProtKB-SubCell"/>
</dbReference>
<accession>A0A4U7JNL2</accession>
<dbReference type="AlphaFoldDB" id="A0A4U7JNL2"/>
<reference evidence="11 12" key="1">
    <citation type="submission" date="2020-09" db="EMBL/GenBank/DDBJ databases">
        <title>Characterization and genome sequencing of Ruminiclostridium sp. nov. MA18.</title>
        <authorList>
            <person name="Rettenmaier R."/>
            <person name="Kowollik M.-L."/>
            <person name="Liebl W."/>
            <person name="Zverlov V."/>
        </authorList>
    </citation>
    <scope>NUCLEOTIDE SEQUENCE [LARGE SCALE GENOMIC DNA]</scope>
    <source>
        <strain evidence="11 12">MA18</strain>
    </source>
</reference>
<dbReference type="HAMAP" id="MF_01043">
    <property type="entry name" value="PlsY"/>
    <property type="match status" value="1"/>
</dbReference>
<sequence length="220" mass="23236">MGLFIIRCILVLIIGYLLGSINTSIIVGKCYGIDIRKHGSGNAGMTNTLRTLGKVAAVLVVLGDILKGVLSYIIGNIILNSAAMDGVFGSQLSTVVGIGGMAGGIAAIIGHNWPLYFGFKGGKGILTSFAVVMMMDWQLGLILFGIFLVVVIITRYVSLSSITVCVVFPIAAYIKGNGLVFSVFAAILSLLAICRHSANIKRLINGTESKIGAKKKDIER</sequence>
<dbReference type="OrthoDB" id="9777124at2"/>
<evidence type="ECO:0000256" key="10">
    <source>
        <dbReference type="HAMAP-Rule" id="MF_01043"/>
    </source>
</evidence>
<evidence type="ECO:0000256" key="9">
    <source>
        <dbReference type="ARBA" id="ARBA00023264"/>
    </source>
</evidence>
<organism evidence="11 12">
    <name type="scientific">Ruminiclostridium herbifermentans</name>
    <dbReference type="NCBI Taxonomy" id="2488810"/>
    <lineage>
        <taxon>Bacteria</taxon>
        <taxon>Bacillati</taxon>
        <taxon>Bacillota</taxon>
        <taxon>Clostridia</taxon>
        <taxon>Eubacteriales</taxon>
        <taxon>Oscillospiraceae</taxon>
        <taxon>Ruminiclostridium</taxon>
    </lineage>
</organism>
<dbReference type="Proteomes" id="UP000306409">
    <property type="component" value="Chromosome"/>
</dbReference>
<evidence type="ECO:0000313" key="12">
    <source>
        <dbReference type="Proteomes" id="UP000306409"/>
    </source>
</evidence>
<keyword evidence="7 10" id="KW-0472">Membrane</keyword>
<gene>
    <name evidence="10 11" type="primary">plsY</name>
    <name evidence="11" type="ORF">EHE19_007920</name>
</gene>
<comment type="subcellular location">
    <subcellularLocation>
        <location evidence="10">Cell membrane</location>
        <topology evidence="10">Multi-pass membrane protein</topology>
    </subcellularLocation>
</comment>
<dbReference type="EMBL" id="CP061336">
    <property type="protein sequence ID" value="QNU68322.1"/>
    <property type="molecule type" value="Genomic_DNA"/>
</dbReference>
<dbReference type="PANTHER" id="PTHR30309:SF0">
    <property type="entry name" value="GLYCEROL-3-PHOSPHATE ACYLTRANSFERASE-RELATED"/>
    <property type="match status" value="1"/>
</dbReference>
<evidence type="ECO:0000256" key="4">
    <source>
        <dbReference type="ARBA" id="ARBA00022692"/>
    </source>
</evidence>
<evidence type="ECO:0000256" key="7">
    <source>
        <dbReference type="ARBA" id="ARBA00023136"/>
    </source>
</evidence>
<feature type="transmembrane region" description="Helical" evidence="10">
    <location>
        <begin position="180"/>
        <end position="198"/>
    </location>
</feature>
<dbReference type="InterPro" id="IPR003811">
    <property type="entry name" value="G3P_acylTferase_PlsY"/>
</dbReference>
<dbReference type="EC" id="2.3.1.275" evidence="10"/>
<protein>
    <recommendedName>
        <fullName evidence="10">Glycerol-3-phosphate acyltransferase</fullName>
    </recommendedName>
    <alternativeName>
        <fullName evidence="10">Acyl-PO4 G3P acyltransferase</fullName>
    </alternativeName>
    <alternativeName>
        <fullName evidence="10">Acyl-phosphate--glycerol-3-phosphate acyltransferase</fullName>
    </alternativeName>
    <alternativeName>
        <fullName evidence="10">G3P acyltransferase</fullName>
        <shortName evidence="10">GPAT</shortName>
        <ecNumber evidence="10">2.3.1.275</ecNumber>
    </alternativeName>
    <alternativeName>
        <fullName evidence="10">Lysophosphatidic acid synthase</fullName>
        <shortName evidence="10">LPA synthase</shortName>
    </alternativeName>
</protein>
<name>A0A4U7JNL2_9FIRM</name>
<dbReference type="NCBIfam" id="TIGR00023">
    <property type="entry name" value="glycerol-3-phosphate 1-O-acyltransferase PlsY"/>
    <property type="match status" value="1"/>
</dbReference>
<evidence type="ECO:0000256" key="2">
    <source>
        <dbReference type="ARBA" id="ARBA00022516"/>
    </source>
</evidence>
<dbReference type="Pfam" id="PF02660">
    <property type="entry name" value="G3P_acyltransf"/>
    <property type="match status" value="1"/>
</dbReference>
<dbReference type="GO" id="GO:0008654">
    <property type="term" value="P:phospholipid biosynthetic process"/>
    <property type="evidence" value="ECO:0007669"/>
    <property type="project" value="UniProtKB-UniRule"/>
</dbReference>
<keyword evidence="9 10" id="KW-1208">Phospholipid metabolism</keyword>